<dbReference type="PRINTS" id="PR00723">
    <property type="entry name" value="SUBTILISIN"/>
</dbReference>
<evidence type="ECO:0000256" key="5">
    <source>
        <dbReference type="PROSITE-ProRule" id="PRU01240"/>
    </source>
</evidence>
<protein>
    <submittedName>
        <fullName evidence="7">Peptidase S8</fullName>
    </submittedName>
</protein>
<keyword evidence="8" id="KW-1185">Reference proteome</keyword>
<accession>A0A3G8LRB0</accession>
<evidence type="ECO:0000313" key="7">
    <source>
        <dbReference type="EMBL" id="AZG71957.1"/>
    </source>
</evidence>
<organism evidence="7 8">
    <name type="scientific">Shewanella livingstonensis</name>
    <dbReference type="NCBI Taxonomy" id="150120"/>
    <lineage>
        <taxon>Bacteria</taxon>
        <taxon>Pseudomonadati</taxon>
        <taxon>Pseudomonadota</taxon>
        <taxon>Gammaproteobacteria</taxon>
        <taxon>Alteromonadales</taxon>
        <taxon>Shewanellaceae</taxon>
        <taxon>Shewanella</taxon>
    </lineage>
</organism>
<evidence type="ECO:0000256" key="3">
    <source>
        <dbReference type="ARBA" id="ARBA00022801"/>
    </source>
</evidence>
<dbReference type="Gene3D" id="3.40.50.200">
    <property type="entry name" value="Peptidase S8/S53 domain"/>
    <property type="match status" value="1"/>
</dbReference>
<proteinExistence type="inferred from homology"/>
<dbReference type="Pfam" id="PF00082">
    <property type="entry name" value="Peptidase_S8"/>
    <property type="match status" value="1"/>
</dbReference>
<dbReference type="PROSITE" id="PS00138">
    <property type="entry name" value="SUBTILASE_SER"/>
    <property type="match status" value="1"/>
</dbReference>
<evidence type="ECO:0000259" key="6">
    <source>
        <dbReference type="Pfam" id="PF00082"/>
    </source>
</evidence>
<reference evidence="8" key="1">
    <citation type="submission" date="2018-11" db="EMBL/GenBank/DDBJ databases">
        <title>Shewanella sp. M2.</title>
        <authorList>
            <person name="Hwang Y.J."/>
            <person name="Hwang C.Y."/>
        </authorList>
    </citation>
    <scope>NUCLEOTIDE SEQUENCE [LARGE SCALE GENOMIC DNA]</scope>
    <source>
        <strain evidence="8">LMG 19866</strain>
    </source>
</reference>
<dbReference type="SUPFAM" id="SSF52743">
    <property type="entry name" value="Subtilisin-like"/>
    <property type="match status" value="1"/>
</dbReference>
<keyword evidence="2 5" id="KW-0645">Protease</keyword>
<dbReference type="AlphaFoldDB" id="A0A3G8LRB0"/>
<name>A0A3G8LRB0_9GAMM</name>
<dbReference type="KEGG" id="slj:EGC82_03785"/>
<feature type="active site" description="Charge relay system" evidence="5">
    <location>
        <position position="273"/>
    </location>
</feature>
<feature type="domain" description="Peptidase S8/S53" evidence="6">
    <location>
        <begin position="262"/>
        <end position="476"/>
    </location>
</feature>
<feature type="active site" description="Charge relay system" evidence="5">
    <location>
        <position position="428"/>
    </location>
</feature>
<dbReference type="InterPro" id="IPR036852">
    <property type="entry name" value="Peptidase_S8/S53_dom_sf"/>
</dbReference>
<evidence type="ECO:0000256" key="4">
    <source>
        <dbReference type="ARBA" id="ARBA00022825"/>
    </source>
</evidence>
<dbReference type="InterPro" id="IPR015500">
    <property type="entry name" value="Peptidase_S8_subtilisin-rel"/>
</dbReference>
<dbReference type="GO" id="GO:0004252">
    <property type="term" value="F:serine-type endopeptidase activity"/>
    <property type="evidence" value="ECO:0007669"/>
    <property type="project" value="UniProtKB-UniRule"/>
</dbReference>
<gene>
    <name evidence="7" type="ORF">EGC82_03785</name>
</gene>
<dbReference type="InterPro" id="IPR050131">
    <property type="entry name" value="Peptidase_S8_subtilisin-like"/>
</dbReference>
<dbReference type="PANTHER" id="PTHR43806">
    <property type="entry name" value="PEPTIDASE S8"/>
    <property type="match status" value="1"/>
</dbReference>
<feature type="active site" description="Charge relay system" evidence="5">
    <location>
        <position position="238"/>
    </location>
</feature>
<evidence type="ECO:0000313" key="8">
    <source>
        <dbReference type="Proteomes" id="UP000278035"/>
    </source>
</evidence>
<dbReference type="InterPro" id="IPR023828">
    <property type="entry name" value="Peptidase_S8_Ser-AS"/>
</dbReference>
<dbReference type="InterPro" id="IPR000209">
    <property type="entry name" value="Peptidase_S8/S53_dom"/>
</dbReference>
<dbReference type="OrthoDB" id="5405281at2"/>
<dbReference type="PROSITE" id="PS51892">
    <property type="entry name" value="SUBTILASE"/>
    <property type="match status" value="1"/>
</dbReference>
<evidence type="ECO:0000256" key="2">
    <source>
        <dbReference type="ARBA" id="ARBA00022670"/>
    </source>
</evidence>
<keyword evidence="4 5" id="KW-0720">Serine protease</keyword>
<dbReference type="Proteomes" id="UP000278035">
    <property type="component" value="Chromosome"/>
</dbReference>
<dbReference type="CDD" id="cd05561">
    <property type="entry name" value="Peptidases_S8_4"/>
    <property type="match status" value="1"/>
</dbReference>
<dbReference type="EMBL" id="CP034015">
    <property type="protein sequence ID" value="AZG71957.1"/>
    <property type="molecule type" value="Genomic_DNA"/>
</dbReference>
<keyword evidence="3 5" id="KW-0378">Hydrolase</keyword>
<comment type="similarity">
    <text evidence="1 5">Belongs to the peptidase S8 family.</text>
</comment>
<sequence length="481" mass="51723">MRTVTAYSLALLSLTLVPLMSFGQLLPVPTLPSAVIDKLDQSVSRNAERLQALKQQRLLNQQLQQTLTLKATLLDPLLQLPAVVPVLNSAGLLVWNDIEVENGLRAVEREWLLLLSIAQWQQLLTTTPELEIYVQSRTELAMLGLQLVKIQVPVELDSVDALRKTLSTLLAPYLSRNYIYQPQAANQASTVTDVQASTETATQAGRATTDQITAVQQVVKSETAAAMCDNPIRLGMIDTAIVADHKALPIAKKRLALIQRNFLASDIPSSYSHGTAVAGVLAGNNDQLKPLLPSLTLYSAGAFYAQNTYQQGATLDSILQALNWLVGQQVRVINMSLTGPDNPILQEVVSRLSKTQTILVAAAGNGGPAAKPLYPAAYSDVIAVTAVDKQLGLYRWANQGDYIDFAAQGVKVLTTRADGSVGIESGTSMATPVVSAKVACMLAATPELLLDQVLLQLQQQVIDLGAQGKDPQFGYGLVSRP</sequence>
<evidence type="ECO:0000256" key="1">
    <source>
        <dbReference type="ARBA" id="ARBA00011073"/>
    </source>
</evidence>
<dbReference type="GO" id="GO:0006508">
    <property type="term" value="P:proteolysis"/>
    <property type="evidence" value="ECO:0007669"/>
    <property type="project" value="UniProtKB-KW"/>
</dbReference>
<dbReference type="PANTHER" id="PTHR43806:SF11">
    <property type="entry name" value="CEREVISIN-RELATED"/>
    <property type="match status" value="1"/>
</dbReference>